<accession>A0A1M5NCF4</accession>
<organism evidence="2 3">
    <name type="scientific">Chryseolinea serpens</name>
    <dbReference type="NCBI Taxonomy" id="947013"/>
    <lineage>
        <taxon>Bacteria</taxon>
        <taxon>Pseudomonadati</taxon>
        <taxon>Bacteroidota</taxon>
        <taxon>Cytophagia</taxon>
        <taxon>Cytophagales</taxon>
        <taxon>Fulvivirgaceae</taxon>
        <taxon>Chryseolinea</taxon>
    </lineage>
</organism>
<proteinExistence type="predicted"/>
<evidence type="ECO:0000259" key="1">
    <source>
        <dbReference type="Pfam" id="PF00156"/>
    </source>
</evidence>
<dbReference type="InterPro" id="IPR050137">
    <property type="entry name" value="PyrR_bifunctional"/>
</dbReference>
<dbReference type="AlphaFoldDB" id="A0A1M5NCF4"/>
<protein>
    <submittedName>
        <fullName evidence="2">Pyrimidine operon attenuation protein / uracil phosphoribosyltransferase</fullName>
    </submittedName>
</protein>
<feature type="domain" description="Phosphoribosyltransferase" evidence="1">
    <location>
        <begin position="8"/>
        <end position="144"/>
    </location>
</feature>
<dbReference type="STRING" id="947013.SAMN04488109_2244"/>
<dbReference type="EMBL" id="FQWQ01000001">
    <property type="protein sequence ID" value="SHG87167.1"/>
    <property type="molecule type" value="Genomic_DNA"/>
</dbReference>
<reference evidence="2 3" key="1">
    <citation type="submission" date="2016-11" db="EMBL/GenBank/DDBJ databases">
        <authorList>
            <person name="Jaros S."/>
            <person name="Januszkiewicz K."/>
            <person name="Wedrychowicz H."/>
        </authorList>
    </citation>
    <scope>NUCLEOTIDE SEQUENCE [LARGE SCALE GENOMIC DNA]</scope>
    <source>
        <strain evidence="2 3">DSM 24574</strain>
    </source>
</reference>
<dbReference type="InterPro" id="IPR029057">
    <property type="entry name" value="PRTase-like"/>
</dbReference>
<sequence>MVSEKTLILDARQVQEKIKRMAFEIYEHNFKEKNVVIAGIDGQGYILAQLLLKHLQEISPLEAKLVKVSLDKLSPLQSEVTLDCELRDLKKKCIILVDDVLNTGRTFAYGMKPFLNIEVKKIETAVLVNRSHTLFPIYPQYTGYELATTIKDHVEVNLGKETAVYLLD</sequence>
<dbReference type="CDD" id="cd06223">
    <property type="entry name" value="PRTases_typeI"/>
    <property type="match status" value="1"/>
</dbReference>
<keyword evidence="2" id="KW-0808">Transferase</keyword>
<evidence type="ECO:0000313" key="2">
    <source>
        <dbReference type="EMBL" id="SHG87167.1"/>
    </source>
</evidence>
<dbReference type="Gene3D" id="3.40.50.2020">
    <property type="match status" value="1"/>
</dbReference>
<name>A0A1M5NCF4_9BACT</name>
<keyword evidence="2" id="KW-0328">Glycosyltransferase</keyword>
<gene>
    <name evidence="2" type="ORF">SAMN04488109_2244</name>
</gene>
<dbReference type="PANTHER" id="PTHR11608">
    <property type="entry name" value="BIFUNCTIONAL PROTEIN PYRR"/>
    <property type="match status" value="1"/>
</dbReference>
<evidence type="ECO:0000313" key="3">
    <source>
        <dbReference type="Proteomes" id="UP000184212"/>
    </source>
</evidence>
<keyword evidence="3" id="KW-1185">Reference proteome</keyword>
<dbReference type="GO" id="GO:0016757">
    <property type="term" value="F:glycosyltransferase activity"/>
    <property type="evidence" value="ECO:0007669"/>
    <property type="project" value="UniProtKB-KW"/>
</dbReference>
<dbReference type="SUPFAM" id="SSF53271">
    <property type="entry name" value="PRTase-like"/>
    <property type="match status" value="1"/>
</dbReference>
<dbReference type="PANTHER" id="PTHR11608:SF0">
    <property type="entry name" value="BIFUNCTIONAL PROTEIN PYRR"/>
    <property type="match status" value="1"/>
</dbReference>
<dbReference type="Proteomes" id="UP000184212">
    <property type="component" value="Unassembled WGS sequence"/>
</dbReference>
<dbReference type="Pfam" id="PF00156">
    <property type="entry name" value="Pribosyltran"/>
    <property type="match status" value="1"/>
</dbReference>
<dbReference type="InterPro" id="IPR000836">
    <property type="entry name" value="PRTase_dom"/>
</dbReference>
<dbReference type="RefSeq" id="WP_178377076.1">
    <property type="nucleotide sequence ID" value="NZ_FQWQ01000001.1"/>
</dbReference>